<dbReference type="STRING" id="6832.A0A553NVY3"/>
<evidence type="ECO:0000256" key="5">
    <source>
        <dbReference type="ARBA" id="ARBA00023136"/>
    </source>
</evidence>
<accession>A0A553NVY3</accession>
<feature type="transmembrane region" description="Helical" evidence="6">
    <location>
        <begin position="352"/>
        <end position="378"/>
    </location>
</feature>
<dbReference type="GO" id="GO:0016020">
    <property type="term" value="C:membrane"/>
    <property type="evidence" value="ECO:0007669"/>
    <property type="project" value="UniProtKB-SubCell"/>
</dbReference>
<proteinExistence type="inferred from homology"/>
<sequence length="480" mass="55523">MVVPKGAELLWQDQIQRHGVNLTFEEFLLNQTNFTIFYTPVPELSEEVSCEEPSKEQMQFYFFVAWWLEGVIQIVLGCLGFIANSMAIPILLSKEMSSIFNRLLTCLAVFDNIFIVCSVLEAFRKHIGSTQLHEYVFGYFLYQFHNMILCSCIYITVVLALERYRAVWRPVEYHNNVNGINPWRRVMGYILPVMVFAVIFNLPKFFEAKFVERTMYREYFDDVQEEMVEVNYTTTLMAPTALRLNVNYVLWYSNVARLLVTGIFPFGALTYLNFRIYTVIKRRRRMTNRPRGAPSAAQKAEEARQAIVLLVIVVLFLICHTLRIILNIHGLFSLKIVRESLKNGCSGVVQTWTLIGTSISHIMLTINSSVNFIIYCFMCTTFRRIFYQWINKLMGFSVLPDVQHSEASIVVEGQSNVRELVPTLVPENELNTHTQLSNNPDLEPNGGNMEMRSWKDKTNGVLMHLLKIRAQDESKVTSDV</sequence>
<keyword evidence="3 6" id="KW-0812">Transmembrane</keyword>
<evidence type="ECO:0000256" key="4">
    <source>
        <dbReference type="ARBA" id="ARBA00022989"/>
    </source>
</evidence>
<evidence type="ECO:0000256" key="1">
    <source>
        <dbReference type="ARBA" id="ARBA00004370"/>
    </source>
</evidence>
<dbReference type="CDD" id="cd14978">
    <property type="entry name" value="7tmA_FMRFamide_R-like"/>
    <property type="match status" value="1"/>
</dbReference>
<dbReference type="EMBL" id="VCGU01000010">
    <property type="protein sequence ID" value="TRY69587.1"/>
    <property type="molecule type" value="Genomic_DNA"/>
</dbReference>
<gene>
    <name evidence="8" type="ORF">TCAL_05231</name>
</gene>
<dbReference type="PANTHER" id="PTHR46641:SF2">
    <property type="entry name" value="FMRFAMIDE RECEPTOR"/>
    <property type="match status" value="1"/>
</dbReference>
<feature type="transmembrane region" description="Helical" evidence="6">
    <location>
        <begin position="60"/>
        <end position="82"/>
    </location>
</feature>
<evidence type="ECO:0000256" key="3">
    <source>
        <dbReference type="ARBA" id="ARBA00022692"/>
    </source>
</evidence>
<dbReference type="InterPro" id="IPR017452">
    <property type="entry name" value="GPCR_Rhodpsn_7TM"/>
</dbReference>
<comment type="caution">
    <text evidence="8">The sequence shown here is derived from an EMBL/GenBank/DDBJ whole genome shotgun (WGS) entry which is preliminary data.</text>
</comment>
<dbReference type="OMA" id="TSISHIM"/>
<feature type="domain" description="G-protein coupled receptors family 1 profile" evidence="7">
    <location>
        <begin position="83"/>
        <end position="375"/>
    </location>
</feature>
<organism evidence="8 9">
    <name type="scientific">Tigriopus californicus</name>
    <name type="common">Marine copepod</name>
    <dbReference type="NCBI Taxonomy" id="6832"/>
    <lineage>
        <taxon>Eukaryota</taxon>
        <taxon>Metazoa</taxon>
        <taxon>Ecdysozoa</taxon>
        <taxon>Arthropoda</taxon>
        <taxon>Crustacea</taxon>
        <taxon>Multicrustacea</taxon>
        <taxon>Hexanauplia</taxon>
        <taxon>Copepoda</taxon>
        <taxon>Harpacticoida</taxon>
        <taxon>Harpacticidae</taxon>
        <taxon>Tigriopus</taxon>
    </lineage>
</organism>
<evidence type="ECO:0000313" key="8">
    <source>
        <dbReference type="EMBL" id="TRY69587.1"/>
    </source>
</evidence>
<protein>
    <recommendedName>
        <fullName evidence="7">G-protein coupled receptors family 1 profile domain-containing protein</fullName>
    </recommendedName>
</protein>
<dbReference type="InterPro" id="IPR052954">
    <property type="entry name" value="GPCR-Ligand_Int"/>
</dbReference>
<keyword evidence="5 6" id="KW-0472">Membrane</keyword>
<dbReference type="GO" id="GO:0004930">
    <property type="term" value="F:G protein-coupled receptor activity"/>
    <property type="evidence" value="ECO:0007669"/>
    <property type="project" value="InterPro"/>
</dbReference>
<feature type="transmembrane region" description="Helical" evidence="6">
    <location>
        <begin position="143"/>
        <end position="161"/>
    </location>
</feature>
<dbReference type="OrthoDB" id="10453842at2759"/>
<feature type="transmembrane region" description="Helical" evidence="6">
    <location>
        <begin position="255"/>
        <end position="274"/>
    </location>
</feature>
<dbReference type="SUPFAM" id="SSF81321">
    <property type="entry name" value="Family A G protein-coupled receptor-like"/>
    <property type="match status" value="1"/>
</dbReference>
<evidence type="ECO:0000256" key="2">
    <source>
        <dbReference type="ARBA" id="ARBA00010663"/>
    </source>
</evidence>
<dbReference type="Pfam" id="PF00001">
    <property type="entry name" value="7tm_1"/>
    <property type="match status" value="1"/>
</dbReference>
<feature type="transmembrane region" description="Helical" evidence="6">
    <location>
        <begin position="103"/>
        <end position="123"/>
    </location>
</feature>
<dbReference type="PRINTS" id="PR00237">
    <property type="entry name" value="GPCRRHODOPSN"/>
</dbReference>
<dbReference type="PANTHER" id="PTHR46641">
    <property type="entry name" value="FMRFAMIDE RECEPTOR-RELATED"/>
    <property type="match status" value="1"/>
</dbReference>
<dbReference type="InterPro" id="IPR000276">
    <property type="entry name" value="GPCR_Rhodpsn"/>
</dbReference>
<feature type="transmembrane region" description="Helical" evidence="6">
    <location>
        <begin position="186"/>
        <end position="206"/>
    </location>
</feature>
<reference evidence="8 9" key="1">
    <citation type="journal article" date="2018" name="Nat. Ecol. Evol.">
        <title>Genomic signatures of mitonuclear coevolution across populations of Tigriopus californicus.</title>
        <authorList>
            <person name="Barreto F.S."/>
            <person name="Watson E.T."/>
            <person name="Lima T.G."/>
            <person name="Willett C.S."/>
            <person name="Edmands S."/>
            <person name="Li W."/>
            <person name="Burton R.S."/>
        </authorList>
    </citation>
    <scope>NUCLEOTIDE SEQUENCE [LARGE SCALE GENOMIC DNA]</scope>
    <source>
        <strain evidence="8 9">San Diego</strain>
    </source>
</reference>
<evidence type="ECO:0000259" key="7">
    <source>
        <dbReference type="PROSITE" id="PS50262"/>
    </source>
</evidence>
<keyword evidence="9" id="KW-1185">Reference proteome</keyword>
<comment type="subcellular location">
    <subcellularLocation>
        <location evidence="1">Membrane</location>
    </subcellularLocation>
</comment>
<dbReference type="AlphaFoldDB" id="A0A553NVY3"/>
<feature type="transmembrane region" description="Helical" evidence="6">
    <location>
        <begin position="307"/>
        <end position="332"/>
    </location>
</feature>
<evidence type="ECO:0000256" key="6">
    <source>
        <dbReference type="SAM" id="Phobius"/>
    </source>
</evidence>
<comment type="similarity">
    <text evidence="2">Belongs to the G-protein coupled receptor 1 family.</text>
</comment>
<dbReference type="PROSITE" id="PS50262">
    <property type="entry name" value="G_PROTEIN_RECEP_F1_2"/>
    <property type="match status" value="1"/>
</dbReference>
<keyword evidence="4 6" id="KW-1133">Transmembrane helix</keyword>
<dbReference type="Gene3D" id="1.20.1070.10">
    <property type="entry name" value="Rhodopsin 7-helix transmembrane proteins"/>
    <property type="match status" value="1"/>
</dbReference>
<dbReference type="Proteomes" id="UP000318571">
    <property type="component" value="Chromosome 1"/>
</dbReference>
<name>A0A553NVY3_TIGCA</name>
<evidence type="ECO:0000313" key="9">
    <source>
        <dbReference type="Proteomes" id="UP000318571"/>
    </source>
</evidence>